<comment type="caution">
    <text evidence="3">The sequence shown here is derived from an EMBL/GenBank/DDBJ whole genome shotgun (WGS) entry which is preliminary data.</text>
</comment>
<proteinExistence type="predicted"/>
<dbReference type="EMBL" id="JAAEAA010000001">
    <property type="protein sequence ID" value="NDK54521.1"/>
    <property type="molecule type" value="Genomic_DNA"/>
</dbReference>
<dbReference type="Gene3D" id="3.90.550.10">
    <property type="entry name" value="Spore Coat Polysaccharide Biosynthesis Protein SpsA, Chain A"/>
    <property type="match status" value="1"/>
</dbReference>
<keyword evidence="1" id="KW-0812">Transmembrane</keyword>
<accession>A0A6B2GX13</accession>
<dbReference type="RefSeq" id="WP_162344567.1">
    <property type="nucleotide sequence ID" value="NZ_JAAEAA010000001.1"/>
</dbReference>
<reference evidence="3 4" key="1">
    <citation type="submission" date="2020-01" db="EMBL/GenBank/DDBJ databases">
        <authorList>
            <person name="Kim M.K."/>
        </authorList>
    </citation>
    <scope>NUCLEOTIDE SEQUENCE [LARGE SCALE GENOMIC DNA]</scope>
    <source>
        <strain evidence="3 4">BT213</strain>
    </source>
</reference>
<protein>
    <submittedName>
        <fullName evidence="3">Glycosyltransferase family 2 protein</fullName>
    </submittedName>
</protein>
<keyword evidence="3" id="KW-0808">Transferase</keyword>
<dbReference type="Pfam" id="PF00535">
    <property type="entry name" value="Glycos_transf_2"/>
    <property type="match status" value="1"/>
</dbReference>
<keyword evidence="1" id="KW-0472">Membrane</keyword>
<dbReference type="AlphaFoldDB" id="A0A6B2GX13"/>
<keyword evidence="4" id="KW-1185">Reference proteome</keyword>
<organism evidence="3 4">
    <name type="scientific">Pontibacter fetidus</name>
    <dbReference type="NCBI Taxonomy" id="2700082"/>
    <lineage>
        <taxon>Bacteria</taxon>
        <taxon>Pseudomonadati</taxon>
        <taxon>Bacteroidota</taxon>
        <taxon>Cytophagia</taxon>
        <taxon>Cytophagales</taxon>
        <taxon>Hymenobacteraceae</taxon>
        <taxon>Pontibacter</taxon>
    </lineage>
</organism>
<feature type="transmembrane region" description="Helical" evidence="1">
    <location>
        <begin position="312"/>
        <end position="331"/>
    </location>
</feature>
<gene>
    <name evidence="3" type="ORF">GWO68_01205</name>
</gene>
<name>A0A6B2GX13_9BACT</name>
<feature type="domain" description="Glycosyltransferase 2-like" evidence="2">
    <location>
        <begin position="4"/>
        <end position="135"/>
    </location>
</feature>
<evidence type="ECO:0000259" key="2">
    <source>
        <dbReference type="Pfam" id="PF00535"/>
    </source>
</evidence>
<evidence type="ECO:0000313" key="3">
    <source>
        <dbReference type="EMBL" id="NDK54521.1"/>
    </source>
</evidence>
<dbReference type="PANTHER" id="PTHR22916:SF3">
    <property type="entry name" value="UDP-GLCNAC:BETAGAL BETA-1,3-N-ACETYLGLUCOSAMINYLTRANSFERASE-LIKE PROTEIN 1"/>
    <property type="match status" value="1"/>
</dbReference>
<dbReference type="PANTHER" id="PTHR22916">
    <property type="entry name" value="GLYCOSYLTRANSFERASE"/>
    <property type="match status" value="1"/>
</dbReference>
<dbReference type="GO" id="GO:0016758">
    <property type="term" value="F:hexosyltransferase activity"/>
    <property type="evidence" value="ECO:0007669"/>
    <property type="project" value="UniProtKB-ARBA"/>
</dbReference>
<sequence length="344" mass="39278">MKISLCIPQYNRIQYLLKNLEVIVQQSYSDIEVIISDDCSTDDTEEQIKKLQFNYKYPLIYKKNKTNLGYDRNLRQSLELASGDYLFILGNDDTLTKTTVIEELALFLRNSNHPDVGFCNYSEFSNPKNITQRALSTGVVGNGLHIALKFYKSFSFVAGIIFKREKFLEVNTDKHDKSIYVQMYMASLIIAKGGSLFTIKEPLVSKDIIIENKIANSYRDTLARNIYEFKPADGGLPSVANVIVSSFEDAGFNKKDVAYKVLKGIYTTTYPFWLIDYRTNNALVSSLGLAVGLRPSQVSTAKLLKKDDLLKIYFLYSIFTTVGLFTPTFIFKKFKSYVYRKIKS</sequence>
<dbReference type="InterPro" id="IPR001173">
    <property type="entry name" value="Glyco_trans_2-like"/>
</dbReference>
<dbReference type="SUPFAM" id="SSF53448">
    <property type="entry name" value="Nucleotide-diphospho-sugar transferases"/>
    <property type="match status" value="1"/>
</dbReference>
<evidence type="ECO:0000313" key="4">
    <source>
        <dbReference type="Proteomes" id="UP000478546"/>
    </source>
</evidence>
<dbReference type="Proteomes" id="UP000478546">
    <property type="component" value="Unassembled WGS sequence"/>
</dbReference>
<keyword evidence="1" id="KW-1133">Transmembrane helix</keyword>
<dbReference type="InterPro" id="IPR029044">
    <property type="entry name" value="Nucleotide-diphossugar_trans"/>
</dbReference>
<evidence type="ECO:0000256" key="1">
    <source>
        <dbReference type="SAM" id="Phobius"/>
    </source>
</evidence>